<dbReference type="SUPFAM" id="SSF55681">
    <property type="entry name" value="Class II aaRS and biotin synthetases"/>
    <property type="match status" value="1"/>
</dbReference>
<dbReference type="InterPro" id="IPR045060">
    <property type="entry name" value="Phe-tRNA-ligase_IIc_bsu"/>
</dbReference>
<dbReference type="InterPro" id="IPR036690">
    <property type="entry name" value="Fdx_antiC-bd_sf"/>
</dbReference>
<dbReference type="SUPFAM" id="SSF54991">
    <property type="entry name" value="Anticodon-binding domain of PheRS"/>
    <property type="match status" value="1"/>
</dbReference>
<dbReference type="PROSITE" id="PS51447">
    <property type="entry name" value="FDX_ACB"/>
    <property type="match status" value="1"/>
</dbReference>
<keyword evidence="4 16" id="KW-0436">Ligase</keyword>
<dbReference type="Pfam" id="PF17759">
    <property type="entry name" value="tRNA_synthFbeta"/>
    <property type="match status" value="1"/>
</dbReference>
<dbReference type="Gene3D" id="3.30.70.380">
    <property type="entry name" value="Ferrodoxin-fold anticodon-binding domain"/>
    <property type="match status" value="1"/>
</dbReference>
<dbReference type="Pfam" id="PF03484">
    <property type="entry name" value="B5"/>
    <property type="match status" value="1"/>
</dbReference>
<evidence type="ECO:0000256" key="7">
    <source>
        <dbReference type="ARBA" id="ARBA00022840"/>
    </source>
</evidence>
<dbReference type="PANTHER" id="PTHR10947">
    <property type="entry name" value="PHENYLALANYL-TRNA SYNTHETASE BETA CHAIN AND LEUCINE-RICH REPEAT-CONTAINING PROTEIN 47"/>
    <property type="match status" value="1"/>
</dbReference>
<evidence type="ECO:0000259" key="15">
    <source>
        <dbReference type="PROSITE" id="PS51483"/>
    </source>
</evidence>
<evidence type="ECO:0000313" key="16">
    <source>
        <dbReference type="EMBL" id="CBY83030.1"/>
    </source>
</evidence>
<dbReference type="NCBIfam" id="NF045760">
    <property type="entry name" value="YtpR"/>
    <property type="match status" value="1"/>
</dbReference>
<dbReference type="InterPro" id="IPR009061">
    <property type="entry name" value="DNA-bd_dom_put_sf"/>
</dbReference>
<evidence type="ECO:0000313" key="17">
    <source>
        <dbReference type="Proteomes" id="UP000007934"/>
    </source>
</evidence>
<dbReference type="EC" id="6.1.1.20" evidence="2"/>
<feature type="domain" description="B5" evidence="15">
    <location>
        <begin position="376"/>
        <end position="451"/>
    </location>
</feature>
<dbReference type="SMART" id="SM00896">
    <property type="entry name" value="FDX-ACB"/>
    <property type="match status" value="1"/>
</dbReference>
<accession>E7ACE3</accession>
<dbReference type="RefSeq" id="WP_013469396.1">
    <property type="nucleotide sequence ID" value="NC_014810.2"/>
</dbReference>
<dbReference type="InterPro" id="IPR041616">
    <property type="entry name" value="PheRS_beta_core"/>
</dbReference>
<evidence type="ECO:0000256" key="2">
    <source>
        <dbReference type="ARBA" id="ARBA00012814"/>
    </source>
</evidence>
<dbReference type="Pfam" id="PF01588">
    <property type="entry name" value="tRNA_bind"/>
    <property type="match status" value="1"/>
</dbReference>
<dbReference type="PROSITE" id="PS51483">
    <property type="entry name" value="B5"/>
    <property type="match status" value="1"/>
</dbReference>
<dbReference type="eggNOG" id="COG0073">
    <property type="taxonomic scope" value="Bacteria"/>
</dbReference>
<evidence type="ECO:0000256" key="1">
    <source>
        <dbReference type="ARBA" id="ARBA00001946"/>
    </source>
</evidence>
<keyword evidence="11" id="KW-0030">Aminoacyl-tRNA synthetase</keyword>
<dbReference type="InterPro" id="IPR005147">
    <property type="entry name" value="tRNA_synthase_B5-dom"/>
</dbReference>
<dbReference type="EMBL" id="FQ670179">
    <property type="protein sequence ID" value="CBY83030.1"/>
    <property type="molecule type" value="Genomic_DNA"/>
</dbReference>
<dbReference type="GO" id="GO:0006432">
    <property type="term" value="P:phenylalanyl-tRNA aminoacylation"/>
    <property type="evidence" value="ECO:0007669"/>
    <property type="project" value="InterPro"/>
</dbReference>
<keyword evidence="8" id="KW-0460">Magnesium</keyword>
<dbReference type="GO" id="GO:0004826">
    <property type="term" value="F:phenylalanine-tRNA ligase activity"/>
    <property type="evidence" value="ECO:0007669"/>
    <property type="project" value="UniProtKB-EC"/>
</dbReference>
<evidence type="ECO:0000256" key="11">
    <source>
        <dbReference type="ARBA" id="ARBA00023146"/>
    </source>
</evidence>
<keyword evidence="9 12" id="KW-0694">RNA-binding</keyword>
<organism evidence="16 17">
    <name type="scientific">Helicobacter felis (strain ATCC 49179 / CCUG 28539 / NCTC 12436 / CS1)</name>
    <dbReference type="NCBI Taxonomy" id="936155"/>
    <lineage>
        <taxon>Bacteria</taxon>
        <taxon>Pseudomonadati</taxon>
        <taxon>Campylobacterota</taxon>
        <taxon>Epsilonproteobacteria</taxon>
        <taxon>Campylobacterales</taxon>
        <taxon>Helicobacteraceae</taxon>
        <taxon>Helicobacter</taxon>
    </lineage>
</organism>
<dbReference type="GO" id="GO:0009328">
    <property type="term" value="C:phenylalanine-tRNA ligase complex"/>
    <property type="evidence" value="ECO:0007669"/>
    <property type="project" value="TreeGrafter"/>
</dbReference>
<evidence type="ECO:0000256" key="8">
    <source>
        <dbReference type="ARBA" id="ARBA00022842"/>
    </source>
</evidence>
<dbReference type="Gene3D" id="2.40.50.140">
    <property type="entry name" value="Nucleic acid-binding proteins"/>
    <property type="match status" value="1"/>
</dbReference>
<dbReference type="CDD" id="cd00769">
    <property type="entry name" value="PheRS_beta_core"/>
    <property type="match status" value="1"/>
</dbReference>
<dbReference type="STRING" id="936155.HFELIS_09460"/>
<dbReference type="InterPro" id="IPR005121">
    <property type="entry name" value="Fdx_antiC-bd"/>
</dbReference>
<dbReference type="InterPro" id="IPR033714">
    <property type="entry name" value="tRNA_bind_bactPheRS"/>
</dbReference>
<protein>
    <recommendedName>
        <fullName evidence="2">phenylalanine--tRNA ligase</fullName>
        <ecNumber evidence="2">6.1.1.20</ecNumber>
    </recommendedName>
</protein>
<dbReference type="InterPro" id="IPR012340">
    <property type="entry name" value="NA-bd_OB-fold"/>
</dbReference>
<dbReference type="SMART" id="SM00874">
    <property type="entry name" value="B5"/>
    <property type="match status" value="1"/>
</dbReference>
<dbReference type="Proteomes" id="UP000007934">
    <property type="component" value="Chromosome"/>
</dbReference>
<comment type="cofactor">
    <cofactor evidence="1">
        <name>Mg(2+)</name>
        <dbReference type="ChEBI" id="CHEBI:18420"/>
    </cofactor>
</comment>
<evidence type="ECO:0000256" key="6">
    <source>
        <dbReference type="ARBA" id="ARBA00022741"/>
    </source>
</evidence>
<dbReference type="Gene3D" id="3.30.56.10">
    <property type="match status" value="2"/>
</dbReference>
<gene>
    <name evidence="16" type="primary">pheT</name>
    <name evidence="16" type="ordered locus">Hfelis_09460</name>
</gene>
<dbReference type="eggNOG" id="COG0072">
    <property type="taxonomic scope" value="Bacteria"/>
</dbReference>
<dbReference type="GO" id="GO:0000287">
    <property type="term" value="F:magnesium ion binding"/>
    <property type="evidence" value="ECO:0007669"/>
    <property type="project" value="InterPro"/>
</dbReference>
<keyword evidence="3 12" id="KW-0820">tRNA-binding</keyword>
<keyword evidence="17" id="KW-1185">Reference proteome</keyword>
<evidence type="ECO:0000259" key="13">
    <source>
        <dbReference type="PROSITE" id="PS50886"/>
    </source>
</evidence>
<sequence>MLLNTYILQDFLEGALPSVSTLCADLSRIGLEVESVTPFNLPAQVVVGKILECIKHPNAEKLSVCQVDNGKEILQIVCGAKNVKAGQLVALALQRAHLPACNLHIQPSTLRGVQSFGMLCSSVELGLPKLYEGILILDSSLNKDQPLKLGTPLKDLPFFTGTLLDIALTPNRGDCLSVLGVARELSALYKLHLKTPPKLSYSLLEALPTLPQNLPPCALSYGVLHLDTPFLPLGIALTLALQHNLQESWIANLLEYSTYLSGVILQAYPSVPLQVHADTQGFLHTQHAGKNLATIGVYAPTPPQTSPYLLEASFIEPSHLCQSLHKHPQESTPAIMHRTQRGSNPQVQEGLEWLASVLARFYPNARLQVSAPVSTLTPSSLQLSLIEVVQVLGMEVSLDQVRAILEGLGFGVEVAGDALTLHVPPYRHDIEGVHDIAEEILRFVGIDNAPKALLHTAETSSANPHYGRYRFERNLATKALALGFREVVHYLFANKEKLKALGYPTLQENLDLLNPINQDFNTLRTSLIPGLLEANARNKNLGFKSLTLFELGNIYNTEREERASLAFLASGLKTSPHYPHPKGQAWDFYHFAHTLSKVIGAFSLESITSTQDRSYLTTTYHPYQSAWMIQEGRKIGVLGAINPVLVQKEDLLEGFIAEIDRACLHQKPYRAQEFSKLPTSFRDLTLLVDKNCCFANLKQCLLEARIPHLKEVFPLDIYTENAQQIALSLRLKIQSQESLTDTQLQAITQQALGALERDFNAKLK</sequence>
<evidence type="ECO:0000259" key="14">
    <source>
        <dbReference type="PROSITE" id="PS51447"/>
    </source>
</evidence>
<dbReference type="Gene3D" id="3.30.930.10">
    <property type="entry name" value="Bira Bifunctional Protein, Domain 2"/>
    <property type="match status" value="1"/>
</dbReference>
<dbReference type="CDD" id="cd02796">
    <property type="entry name" value="tRNA_bind_bactPheRS"/>
    <property type="match status" value="1"/>
</dbReference>
<dbReference type="GeneID" id="36133780"/>
<dbReference type="InterPro" id="IPR002547">
    <property type="entry name" value="tRNA-bd_dom"/>
</dbReference>
<keyword evidence="5" id="KW-0479">Metal-binding</keyword>
<dbReference type="Pfam" id="PF03147">
    <property type="entry name" value="FDX-ACB"/>
    <property type="match status" value="1"/>
</dbReference>
<feature type="domain" description="TRNA-binding" evidence="13">
    <location>
        <begin position="39"/>
        <end position="154"/>
    </location>
</feature>
<dbReference type="PROSITE" id="PS50886">
    <property type="entry name" value="TRBD"/>
    <property type="match status" value="1"/>
</dbReference>
<evidence type="ECO:0000256" key="3">
    <source>
        <dbReference type="ARBA" id="ARBA00022555"/>
    </source>
</evidence>
<keyword evidence="7" id="KW-0067">ATP-binding</keyword>
<keyword evidence="10" id="KW-0648">Protein biosynthesis</keyword>
<dbReference type="GO" id="GO:0000049">
    <property type="term" value="F:tRNA binding"/>
    <property type="evidence" value="ECO:0007669"/>
    <property type="project" value="UniProtKB-UniRule"/>
</dbReference>
<feature type="domain" description="FDX-ACB" evidence="14">
    <location>
        <begin position="675"/>
        <end position="764"/>
    </location>
</feature>
<evidence type="ECO:0000256" key="12">
    <source>
        <dbReference type="PROSITE-ProRule" id="PRU00209"/>
    </source>
</evidence>
<dbReference type="HOGENOM" id="CLU_016891_2_1_7"/>
<proteinExistence type="predicted"/>
<keyword evidence="6" id="KW-0547">Nucleotide-binding</keyword>
<evidence type="ECO:0000256" key="5">
    <source>
        <dbReference type="ARBA" id="ARBA00022723"/>
    </source>
</evidence>
<evidence type="ECO:0000256" key="10">
    <source>
        <dbReference type="ARBA" id="ARBA00022917"/>
    </source>
</evidence>
<dbReference type="PANTHER" id="PTHR10947:SF0">
    <property type="entry name" value="PHENYLALANINE--TRNA LIGASE BETA SUBUNIT"/>
    <property type="match status" value="1"/>
</dbReference>
<name>E7ACE3_HELFC</name>
<dbReference type="SUPFAM" id="SSF46955">
    <property type="entry name" value="Putative DNA-binding domain"/>
    <property type="match status" value="1"/>
</dbReference>
<reference evidence="16 17" key="1">
    <citation type="journal article" date="2011" name="Genome Biol. Evol.">
        <title>Comparative whole genome sequence analysis of the carcinogenic bacterial model pathogen Helicobacter felis.</title>
        <authorList>
            <person name="Arnold I.C."/>
            <person name="Zigova Z."/>
            <person name="Holden M."/>
            <person name="Lawley T.D."/>
            <person name="Rad R."/>
            <person name="Dougan G."/>
            <person name="Falkow S."/>
            <person name="Bentley S.D."/>
            <person name="Muller A."/>
        </authorList>
    </citation>
    <scope>NUCLEOTIDE SEQUENCE [LARGE SCALE GENOMIC DNA]</scope>
    <source>
        <strain evidence="17">ATCC 49179 / CCUG 28539 / NCTC 12436 / CS1</strain>
    </source>
</reference>
<dbReference type="KEGG" id="hfe:HFELIS_09460"/>
<dbReference type="GO" id="GO:0005524">
    <property type="term" value="F:ATP binding"/>
    <property type="evidence" value="ECO:0007669"/>
    <property type="project" value="UniProtKB-KW"/>
</dbReference>
<dbReference type="SUPFAM" id="SSF50249">
    <property type="entry name" value="Nucleic acid-binding proteins"/>
    <property type="match status" value="1"/>
</dbReference>
<dbReference type="AlphaFoldDB" id="E7ACE3"/>
<evidence type="ECO:0000256" key="9">
    <source>
        <dbReference type="ARBA" id="ARBA00022884"/>
    </source>
</evidence>
<dbReference type="InterPro" id="IPR045864">
    <property type="entry name" value="aa-tRNA-synth_II/BPL/LPL"/>
</dbReference>
<evidence type="ECO:0000256" key="4">
    <source>
        <dbReference type="ARBA" id="ARBA00022598"/>
    </source>
</evidence>